<feature type="compositionally biased region" description="Low complexity" evidence="1">
    <location>
        <begin position="170"/>
        <end position="191"/>
    </location>
</feature>
<dbReference type="InterPro" id="IPR004827">
    <property type="entry name" value="bZIP"/>
</dbReference>
<dbReference type="InterPro" id="IPR046347">
    <property type="entry name" value="bZIP_sf"/>
</dbReference>
<comment type="caution">
    <text evidence="3">The sequence shown here is derived from an EMBL/GenBank/DDBJ whole genome shotgun (WGS) entry which is preliminary data.</text>
</comment>
<dbReference type="PROSITE" id="PS00036">
    <property type="entry name" value="BZIP_BASIC"/>
    <property type="match status" value="1"/>
</dbReference>
<dbReference type="AlphaFoldDB" id="A0AAD5XLD6"/>
<dbReference type="Gene3D" id="1.20.5.170">
    <property type="match status" value="1"/>
</dbReference>
<accession>A0AAD5XLD6</accession>
<feature type="region of interest" description="Disordered" evidence="1">
    <location>
        <begin position="170"/>
        <end position="248"/>
    </location>
</feature>
<proteinExistence type="predicted"/>
<feature type="compositionally biased region" description="Low complexity" evidence="1">
    <location>
        <begin position="233"/>
        <end position="248"/>
    </location>
</feature>
<dbReference type="CDD" id="cd14688">
    <property type="entry name" value="bZIP_YAP"/>
    <property type="match status" value="1"/>
</dbReference>
<dbReference type="Proteomes" id="UP001212152">
    <property type="component" value="Unassembled WGS sequence"/>
</dbReference>
<dbReference type="EMBL" id="JADGJQ010000040">
    <property type="protein sequence ID" value="KAJ3176496.1"/>
    <property type="molecule type" value="Genomic_DNA"/>
</dbReference>
<reference evidence="3" key="1">
    <citation type="submission" date="2020-05" db="EMBL/GenBank/DDBJ databases">
        <title>Phylogenomic resolution of chytrid fungi.</title>
        <authorList>
            <person name="Stajich J.E."/>
            <person name="Amses K."/>
            <person name="Simmons R."/>
            <person name="Seto K."/>
            <person name="Myers J."/>
            <person name="Bonds A."/>
            <person name="Quandt C.A."/>
            <person name="Barry K."/>
            <person name="Liu P."/>
            <person name="Grigoriev I."/>
            <person name="Longcore J.E."/>
            <person name="James T.Y."/>
        </authorList>
    </citation>
    <scope>NUCLEOTIDE SEQUENCE</scope>
    <source>
        <strain evidence="3">JEL0379</strain>
    </source>
</reference>
<keyword evidence="4" id="KW-1185">Reference proteome</keyword>
<evidence type="ECO:0000313" key="4">
    <source>
        <dbReference type="Proteomes" id="UP001212152"/>
    </source>
</evidence>
<evidence type="ECO:0000256" key="1">
    <source>
        <dbReference type="SAM" id="MobiDB-lite"/>
    </source>
</evidence>
<gene>
    <name evidence="3" type="ORF">HDU87_005190</name>
</gene>
<feature type="region of interest" description="Disordered" evidence="1">
    <location>
        <begin position="128"/>
        <end position="157"/>
    </location>
</feature>
<evidence type="ECO:0000259" key="2">
    <source>
        <dbReference type="PROSITE" id="PS00036"/>
    </source>
</evidence>
<sequence>MTDSDTSATGGDRKRPGAKKNPFIFDMAAHRKEKNRQAQKALRERRSQQALETQTELRALRSQVASLGHDRSLLRHENRQMQNLLALTISGWIPEVGQEMAKRSSHDDMMIAAKALAELGAGPIYEPSGTPQLHAADHQGSMSPHVHDPHHHHRHSPQLAVAATLNGAAGVAGPRAPATPIEHPSSPAAYSTPPPAAEPSPFPSPPQASSQQSCPLPPPPALLPPHHVAQGDVGSPTTPATPTSTTAAASGAVAAAPPAQVENCAEMMPCFVLKERILKYGRHIDLAALCNELVHRAVCHGNPWDPNDWSVPDDLFERFPGLR</sequence>
<evidence type="ECO:0000313" key="3">
    <source>
        <dbReference type="EMBL" id="KAJ3176496.1"/>
    </source>
</evidence>
<organism evidence="3 4">
    <name type="scientific">Geranomyces variabilis</name>
    <dbReference type="NCBI Taxonomy" id="109894"/>
    <lineage>
        <taxon>Eukaryota</taxon>
        <taxon>Fungi</taxon>
        <taxon>Fungi incertae sedis</taxon>
        <taxon>Chytridiomycota</taxon>
        <taxon>Chytridiomycota incertae sedis</taxon>
        <taxon>Chytridiomycetes</taxon>
        <taxon>Spizellomycetales</taxon>
        <taxon>Powellomycetaceae</taxon>
        <taxon>Geranomyces</taxon>
    </lineage>
</organism>
<feature type="compositionally biased region" description="Pro residues" evidence="1">
    <location>
        <begin position="192"/>
        <end position="206"/>
    </location>
</feature>
<feature type="domain" description="BZIP" evidence="2">
    <location>
        <begin position="31"/>
        <end position="45"/>
    </location>
</feature>
<feature type="region of interest" description="Disordered" evidence="1">
    <location>
        <begin position="1"/>
        <end position="50"/>
    </location>
</feature>
<protein>
    <recommendedName>
        <fullName evidence="2">BZIP domain-containing protein</fullName>
    </recommendedName>
</protein>
<dbReference type="SUPFAM" id="SSF57959">
    <property type="entry name" value="Leucine zipper domain"/>
    <property type="match status" value="1"/>
</dbReference>
<dbReference type="GO" id="GO:0003700">
    <property type="term" value="F:DNA-binding transcription factor activity"/>
    <property type="evidence" value="ECO:0007669"/>
    <property type="project" value="InterPro"/>
</dbReference>
<name>A0AAD5XLD6_9FUNG</name>